<dbReference type="InterPro" id="IPR018905">
    <property type="entry name" value="A-galactase_NEW3"/>
</dbReference>
<comment type="caution">
    <text evidence="4">The sequence shown here is derived from an EMBL/GenBank/DDBJ whole genome shotgun (WGS) entry which is preliminary data.</text>
</comment>
<feature type="domain" description="Alpha-galactosidase NEW3" evidence="3">
    <location>
        <begin position="264"/>
        <end position="338"/>
    </location>
</feature>
<keyword evidence="1" id="KW-1133">Transmembrane helix</keyword>
<evidence type="ECO:0000313" key="4">
    <source>
        <dbReference type="EMBL" id="MBY6277373.1"/>
    </source>
</evidence>
<feature type="chain" id="PRO_5037559309" description="Alpha-galactosidase NEW3 domain-containing protein" evidence="2">
    <location>
        <begin position="29"/>
        <end position="383"/>
    </location>
</feature>
<dbReference type="InterPro" id="IPR013783">
    <property type="entry name" value="Ig-like_fold"/>
</dbReference>
<feature type="domain" description="Alpha-galactosidase NEW3" evidence="3">
    <location>
        <begin position="153"/>
        <end position="230"/>
    </location>
</feature>
<dbReference type="Proteomes" id="UP000732377">
    <property type="component" value="Unassembled WGS sequence"/>
</dbReference>
<feature type="signal peptide" evidence="2">
    <location>
        <begin position="1"/>
        <end position="28"/>
    </location>
</feature>
<dbReference type="AlphaFoldDB" id="A0A953LHK2"/>
<dbReference type="RefSeq" id="WP_273380579.1">
    <property type="nucleotide sequence ID" value="NZ_PIUK01000170.1"/>
</dbReference>
<protein>
    <recommendedName>
        <fullName evidence="3">Alpha-galactosidase NEW3 domain-containing protein</fullName>
    </recommendedName>
</protein>
<reference evidence="4" key="1">
    <citation type="submission" date="2017-11" db="EMBL/GenBank/DDBJ databases">
        <title>Three new genomes from thermophilic consortium.</title>
        <authorList>
            <person name="Quaggio R."/>
            <person name="Amgarten D."/>
            <person name="Setubal J.C."/>
        </authorList>
    </citation>
    <scope>NUCLEOTIDE SEQUENCE</scope>
    <source>
        <strain evidence="4">ZCTH01-B2</strain>
    </source>
</reference>
<sequence>MSCRTMRWGTALAAAALALLTAAAPAQAAELNFSTRYPGIVVKPGESLSLTLNLSGDGGVADLSVRDLPEGWEAPVFRGSGYPVNQVYVPSGGSESVTLNLKVPDQAPEGTYRVVLAASSGGDVVELPLSITVTASATGRASLRTDFPSIQAQAGTTYTFTVTLSNEGDLEEMFALSSAAPEGWNVVFQVSGKQVGTIPVEGNSSQSISVSVTVPEEIEAGTYTVPIFARSGSAEARLDLTLEVLGKYALDLTTPDGRLSFDAVAGRKNGVTLEVKNTGTTEITGITFSSTLPPNWTATFSPDSIDALAPGESRQVTVEVTPNSKALAGDYLVTLRARSDRASDSAEFRVAVQTPTLWGLAGVGVLAVVGGGLYWVFRTFGRR</sequence>
<evidence type="ECO:0000259" key="3">
    <source>
        <dbReference type="Pfam" id="PF10633"/>
    </source>
</evidence>
<evidence type="ECO:0000313" key="5">
    <source>
        <dbReference type="Proteomes" id="UP000732377"/>
    </source>
</evidence>
<feature type="transmembrane region" description="Helical" evidence="1">
    <location>
        <begin position="357"/>
        <end position="377"/>
    </location>
</feature>
<dbReference type="PANTHER" id="PTHR39198">
    <property type="entry name" value="HYPOTHETICAL MEMBRANE PROTEIN, CONSERVED"/>
    <property type="match status" value="1"/>
</dbReference>
<evidence type="ECO:0000256" key="1">
    <source>
        <dbReference type="SAM" id="Phobius"/>
    </source>
</evidence>
<keyword evidence="1" id="KW-0472">Membrane</keyword>
<evidence type="ECO:0000256" key="2">
    <source>
        <dbReference type="SAM" id="SignalP"/>
    </source>
</evidence>
<proteinExistence type="predicted"/>
<dbReference type="Gene3D" id="2.60.40.10">
    <property type="entry name" value="Immunoglobulins"/>
    <property type="match status" value="2"/>
</dbReference>
<keyword evidence="1" id="KW-0812">Transmembrane</keyword>
<dbReference type="EMBL" id="PIUK01000170">
    <property type="protein sequence ID" value="MBY6277373.1"/>
    <property type="molecule type" value="Genomic_DNA"/>
</dbReference>
<keyword evidence="2" id="KW-0732">Signal</keyword>
<organism evidence="4 5">
    <name type="scientific">Symbiobacterium thermophilum</name>
    <dbReference type="NCBI Taxonomy" id="2734"/>
    <lineage>
        <taxon>Bacteria</taxon>
        <taxon>Bacillati</taxon>
        <taxon>Bacillota</taxon>
        <taxon>Clostridia</taxon>
        <taxon>Eubacteriales</taxon>
        <taxon>Symbiobacteriaceae</taxon>
        <taxon>Symbiobacterium</taxon>
    </lineage>
</organism>
<name>A0A953LHK2_SYMTR</name>
<accession>A0A953LHK2</accession>
<gene>
    <name evidence="4" type="ORF">CWE10_14395</name>
</gene>
<dbReference type="PANTHER" id="PTHR39198:SF1">
    <property type="entry name" value="ALPHA-GALACTOSIDASE NEW3 DOMAIN-CONTAINING PROTEIN"/>
    <property type="match status" value="1"/>
</dbReference>
<dbReference type="Pfam" id="PF10633">
    <property type="entry name" value="NPCBM_assoc"/>
    <property type="match status" value="2"/>
</dbReference>